<dbReference type="InterPro" id="IPR018727">
    <property type="entry name" value="DUF2267"/>
</dbReference>
<comment type="caution">
    <text evidence="1">The sequence shown here is derived from an EMBL/GenBank/DDBJ whole genome shotgun (WGS) entry which is preliminary data.</text>
</comment>
<proteinExistence type="predicted"/>
<name>A0ABT3RPU0_9BACT</name>
<protein>
    <submittedName>
        <fullName evidence="1">DUF2267 domain-containing protein</fullName>
    </submittedName>
</protein>
<reference evidence="1 2" key="1">
    <citation type="submission" date="2022-11" db="EMBL/GenBank/DDBJ databases">
        <title>The characterization of three novel Bacteroidetes species and genomic analysis of their roles in tidal elemental geochemical cycles.</title>
        <authorList>
            <person name="Ma K."/>
        </authorList>
    </citation>
    <scope>NUCLEOTIDE SEQUENCE [LARGE SCALE GENOMIC DNA]</scope>
    <source>
        <strain evidence="1 2">M17</strain>
    </source>
</reference>
<dbReference type="Proteomes" id="UP001209885">
    <property type="component" value="Unassembled WGS sequence"/>
</dbReference>
<dbReference type="RefSeq" id="WP_266056256.1">
    <property type="nucleotide sequence ID" value="NZ_JAPFQN010000005.1"/>
</dbReference>
<accession>A0ABT3RPU0</accession>
<dbReference type="InterPro" id="IPR038282">
    <property type="entry name" value="DUF2267_sf"/>
</dbReference>
<gene>
    <name evidence="1" type="ORF">OO013_08065</name>
</gene>
<evidence type="ECO:0000313" key="1">
    <source>
        <dbReference type="EMBL" id="MCX2743816.1"/>
    </source>
</evidence>
<evidence type="ECO:0000313" key="2">
    <source>
        <dbReference type="Proteomes" id="UP001209885"/>
    </source>
</evidence>
<organism evidence="1 2">
    <name type="scientific">Mangrovivirga halotolerans</name>
    <dbReference type="NCBI Taxonomy" id="2993936"/>
    <lineage>
        <taxon>Bacteria</taxon>
        <taxon>Pseudomonadati</taxon>
        <taxon>Bacteroidota</taxon>
        <taxon>Cytophagia</taxon>
        <taxon>Cytophagales</taxon>
        <taxon>Mangrovivirgaceae</taxon>
        <taxon>Mangrovivirga</taxon>
    </lineage>
</organism>
<dbReference type="Pfam" id="PF10025">
    <property type="entry name" value="DUF2267"/>
    <property type="match status" value="1"/>
</dbReference>
<keyword evidence="2" id="KW-1185">Reference proteome</keyword>
<dbReference type="EMBL" id="JAPFQN010000005">
    <property type="protein sequence ID" value="MCX2743816.1"/>
    <property type="molecule type" value="Genomic_DNA"/>
</dbReference>
<sequence>MNFNKYAAKGNQILHEIARELGLPENTDLSNRMLRSTLHALRDRLTVEESFHLIAQLPFVLKAMYVDGWKYSSKPQRIKTVKEFVKKVIYEDYPAGHHDIQTAKDGENAVKAVLKVLRNHISPGEFKDILLTMPEDLYPLFGRELANKN</sequence>
<dbReference type="Gene3D" id="1.10.490.110">
    <property type="entry name" value="Uncharacterized conserved protein DUF2267"/>
    <property type="match status" value="1"/>
</dbReference>